<dbReference type="Pfam" id="PF02653">
    <property type="entry name" value="BPD_transp_2"/>
    <property type="match status" value="1"/>
</dbReference>
<protein>
    <submittedName>
        <fullName evidence="7">ABC transporter permease</fullName>
    </submittedName>
</protein>
<feature type="transmembrane region" description="Helical" evidence="6">
    <location>
        <begin position="75"/>
        <end position="98"/>
    </location>
</feature>
<dbReference type="InterPro" id="IPR001851">
    <property type="entry name" value="ABC_transp_permease"/>
</dbReference>
<keyword evidence="5 6" id="KW-0472">Membrane</keyword>
<feature type="non-terminal residue" evidence="7">
    <location>
        <position position="1"/>
    </location>
</feature>
<feature type="transmembrane region" description="Helical" evidence="6">
    <location>
        <begin position="53"/>
        <end position="69"/>
    </location>
</feature>
<evidence type="ECO:0000256" key="3">
    <source>
        <dbReference type="ARBA" id="ARBA00022692"/>
    </source>
</evidence>
<keyword evidence="2" id="KW-1003">Cell membrane</keyword>
<comment type="subcellular location">
    <subcellularLocation>
        <location evidence="1">Cell membrane</location>
        <topology evidence="1">Multi-pass membrane protein</topology>
    </subcellularLocation>
</comment>
<feature type="transmembrane region" description="Helical" evidence="6">
    <location>
        <begin position="284"/>
        <end position="304"/>
    </location>
</feature>
<keyword evidence="3 6" id="KW-0812">Transmembrane</keyword>
<feature type="transmembrane region" description="Helical" evidence="6">
    <location>
        <begin position="110"/>
        <end position="129"/>
    </location>
</feature>
<dbReference type="PANTHER" id="PTHR47089">
    <property type="entry name" value="ABC TRANSPORTER, PERMEASE PROTEIN"/>
    <property type="match status" value="1"/>
</dbReference>
<comment type="caution">
    <text evidence="7">The sequence shown here is derived from an EMBL/GenBank/DDBJ whole genome shotgun (WGS) entry which is preliminary data.</text>
</comment>
<evidence type="ECO:0000256" key="4">
    <source>
        <dbReference type="ARBA" id="ARBA00022989"/>
    </source>
</evidence>
<name>A0A952FTZ8_9PROT</name>
<dbReference type="EMBL" id="JAEKLZ010000427">
    <property type="protein sequence ID" value="MBW8728579.1"/>
    <property type="molecule type" value="Genomic_DNA"/>
</dbReference>
<dbReference type="GO" id="GO:0022857">
    <property type="term" value="F:transmembrane transporter activity"/>
    <property type="evidence" value="ECO:0007669"/>
    <property type="project" value="InterPro"/>
</dbReference>
<evidence type="ECO:0000256" key="5">
    <source>
        <dbReference type="ARBA" id="ARBA00023136"/>
    </source>
</evidence>
<proteinExistence type="predicted"/>
<dbReference type="CDD" id="cd06580">
    <property type="entry name" value="TM_PBP1_transp_TpRbsC_like"/>
    <property type="match status" value="1"/>
</dbReference>
<dbReference type="GO" id="GO:0005886">
    <property type="term" value="C:plasma membrane"/>
    <property type="evidence" value="ECO:0007669"/>
    <property type="project" value="UniProtKB-SubCell"/>
</dbReference>
<keyword evidence="4 6" id="KW-1133">Transmembrane helix</keyword>
<evidence type="ECO:0000256" key="1">
    <source>
        <dbReference type="ARBA" id="ARBA00004651"/>
    </source>
</evidence>
<reference evidence="7" key="1">
    <citation type="submission" date="2020-06" db="EMBL/GenBank/DDBJ databases">
        <title>Stable isotope informed genome-resolved metagenomics uncovers potential trophic interactions in rhizosphere soil.</title>
        <authorList>
            <person name="Starr E.P."/>
            <person name="Shi S."/>
            <person name="Blazewicz S.J."/>
            <person name="Koch B.J."/>
            <person name="Probst A.J."/>
            <person name="Hungate B.A."/>
            <person name="Pett-Ridge J."/>
            <person name="Firestone M.K."/>
            <person name="Banfield J.F."/>
        </authorList>
    </citation>
    <scope>NUCLEOTIDE SEQUENCE</scope>
    <source>
        <strain evidence="7">YM_69_17</strain>
    </source>
</reference>
<dbReference type="AlphaFoldDB" id="A0A952FTZ8"/>
<feature type="transmembrane region" description="Helical" evidence="6">
    <location>
        <begin position="158"/>
        <end position="176"/>
    </location>
</feature>
<evidence type="ECO:0000256" key="2">
    <source>
        <dbReference type="ARBA" id="ARBA00022475"/>
    </source>
</evidence>
<dbReference type="PANTHER" id="PTHR47089:SF1">
    <property type="entry name" value="GUANOSINE ABC TRANSPORTER PERMEASE PROTEIN NUPP"/>
    <property type="match status" value="1"/>
</dbReference>
<evidence type="ECO:0000313" key="8">
    <source>
        <dbReference type="Proteomes" id="UP000700706"/>
    </source>
</evidence>
<sequence>DPAETLYQFLIAPVESFYGWTELGVKAAPLILIAVGLGIGFRANVWNIGAEGQLIMGAIAAGAVALGFWGEEGWWILPAMCVAGALGGMAYAAIPALLKTRFDVSEILTSLMLTYVASLALGILVFGPWKDPEGYNFPQTRMFTDSAVLPILVEGTRLHLGVLVAGLVAVAAWFLMGRTVFGFQIRVVGQAPAAARFAGFSRKRVTWFALLLSGALAGLAGTFEAAGPIGQLIPQLTPGYGFTGIIVAFLGRLHPIGIVAAGLVMALSYIGGENAQVSAGLPTAATGVFQGMLLFYLLAADVLVRYRLRWASSQAASKPVTVS</sequence>
<gene>
    <name evidence="7" type="ORF">JF625_25970</name>
</gene>
<feature type="transmembrane region" description="Helical" evidence="6">
    <location>
        <begin position="205"/>
        <end position="223"/>
    </location>
</feature>
<dbReference type="Proteomes" id="UP000700706">
    <property type="component" value="Unassembled WGS sequence"/>
</dbReference>
<organism evidence="7 8">
    <name type="scientific">Inquilinus limosus</name>
    <dbReference type="NCBI Taxonomy" id="171674"/>
    <lineage>
        <taxon>Bacteria</taxon>
        <taxon>Pseudomonadati</taxon>
        <taxon>Pseudomonadota</taxon>
        <taxon>Alphaproteobacteria</taxon>
        <taxon>Rhodospirillales</taxon>
        <taxon>Rhodospirillaceae</taxon>
        <taxon>Inquilinus</taxon>
    </lineage>
</organism>
<evidence type="ECO:0000256" key="6">
    <source>
        <dbReference type="SAM" id="Phobius"/>
    </source>
</evidence>
<feature type="transmembrane region" description="Helical" evidence="6">
    <location>
        <begin position="23"/>
        <end position="41"/>
    </location>
</feature>
<accession>A0A952FTZ8</accession>
<evidence type="ECO:0000313" key="7">
    <source>
        <dbReference type="EMBL" id="MBW8728579.1"/>
    </source>
</evidence>